<sequence>MTRRLSVGLPAPCSGKPVFRNTSNPGMGNAKGSRYKLGKTRVTFCDSPSNIQAHYDTIMPTMCRKCKSSQIYHSQCFPR</sequence>
<evidence type="ECO:0000313" key="1">
    <source>
        <dbReference type="EMBL" id="CAZ81075.1"/>
    </source>
</evidence>
<reference evidence="1 2" key="1">
    <citation type="journal article" date="2010" name="Nature">
        <title>Perigord black truffle genome uncovers evolutionary origins and mechanisms of symbiosis.</title>
        <authorList>
            <person name="Martin F."/>
            <person name="Kohler A."/>
            <person name="Murat C."/>
            <person name="Balestrini R."/>
            <person name="Coutinho P.M."/>
            <person name="Jaillon O."/>
            <person name="Montanini B."/>
            <person name="Morin E."/>
            <person name="Noel B."/>
            <person name="Percudani R."/>
            <person name="Porcel B."/>
            <person name="Rubini A."/>
            <person name="Amicucci A."/>
            <person name="Amselem J."/>
            <person name="Anthouard V."/>
            <person name="Arcioni S."/>
            <person name="Artiguenave F."/>
            <person name="Aury J.M."/>
            <person name="Ballario P."/>
            <person name="Bolchi A."/>
            <person name="Brenna A."/>
            <person name="Brun A."/>
            <person name="Buee M."/>
            <person name="Cantarel B."/>
            <person name="Chevalier G."/>
            <person name="Couloux A."/>
            <person name="Da Silva C."/>
            <person name="Denoeud F."/>
            <person name="Duplessis S."/>
            <person name="Ghignone S."/>
            <person name="Hilselberger B."/>
            <person name="Iotti M."/>
            <person name="Marcais B."/>
            <person name="Mello A."/>
            <person name="Miranda M."/>
            <person name="Pacioni G."/>
            <person name="Quesneville H."/>
            <person name="Riccioni C."/>
            <person name="Ruotolo R."/>
            <person name="Splivallo R."/>
            <person name="Stocchi V."/>
            <person name="Tisserant E."/>
            <person name="Viscomi A.R."/>
            <person name="Zambonelli A."/>
            <person name="Zampieri E."/>
            <person name="Henrissat B."/>
            <person name="Lebrun M.H."/>
            <person name="Paolocci F."/>
            <person name="Bonfante P."/>
            <person name="Ottonello S."/>
            <person name="Wincker P."/>
        </authorList>
    </citation>
    <scope>NUCLEOTIDE SEQUENCE [LARGE SCALE GENOMIC DNA]</scope>
    <source>
        <strain evidence="1 2">Mel28</strain>
    </source>
</reference>
<dbReference type="KEGG" id="tml:GSTUM_00003190001"/>
<proteinExistence type="predicted"/>
<evidence type="ECO:0000313" key="2">
    <source>
        <dbReference type="Proteomes" id="UP000006911"/>
    </source>
</evidence>
<gene>
    <name evidence="1" type="ORF">GSTUM_00003190001</name>
</gene>
<dbReference type="HOGENOM" id="CLU_2607756_0_0_1"/>
<dbReference type="AlphaFoldDB" id="D5G982"/>
<dbReference type="GeneID" id="9184361"/>
<dbReference type="EMBL" id="FN430056">
    <property type="protein sequence ID" value="CAZ81075.1"/>
    <property type="molecule type" value="Genomic_DNA"/>
</dbReference>
<dbReference type="RefSeq" id="XP_002836884.1">
    <property type="nucleotide sequence ID" value="XM_002836838.1"/>
</dbReference>
<protein>
    <submittedName>
        <fullName evidence="1">(Perigord truffle) hypothetical protein</fullName>
    </submittedName>
</protein>
<name>D5G982_TUBMM</name>
<keyword evidence="2" id="KW-1185">Reference proteome</keyword>
<dbReference type="Proteomes" id="UP000006911">
    <property type="component" value="Unassembled WGS sequence"/>
</dbReference>
<organism evidence="1 2">
    <name type="scientific">Tuber melanosporum (strain Mel28)</name>
    <name type="common">Perigord black truffle</name>
    <dbReference type="NCBI Taxonomy" id="656061"/>
    <lineage>
        <taxon>Eukaryota</taxon>
        <taxon>Fungi</taxon>
        <taxon>Dikarya</taxon>
        <taxon>Ascomycota</taxon>
        <taxon>Pezizomycotina</taxon>
        <taxon>Pezizomycetes</taxon>
        <taxon>Pezizales</taxon>
        <taxon>Tuberaceae</taxon>
        <taxon>Tuber</taxon>
    </lineage>
</organism>
<accession>D5G982</accession>
<dbReference type="InParanoid" id="D5G982"/>